<feature type="transmembrane region" description="Helical" evidence="1">
    <location>
        <begin position="34"/>
        <end position="51"/>
    </location>
</feature>
<keyword evidence="1" id="KW-1133">Transmembrane helix</keyword>
<comment type="function">
    <text evidence="1">NDH-1 shuttles electrons from NADH, via FMN and iron-sulfur (Fe-S) centers, to quinones in the respiratory chain. Couples the redox reaction to proton translocation (for every two electrons transferred, four hydrogen ions are translocated across the cytoplasmic membrane), and thus conserves the redox energy in a proton gradient.</text>
</comment>
<comment type="catalytic activity">
    <reaction evidence="1">
        <text>a quinone + NADH + 5 H(+)(in) = a quinol + NAD(+) + 4 H(+)(out)</text>
        <dbReference type="Rhea" id="RHEA:57888"/>
        <dbReference type="ChEBI" id="CHEBI:15378"/>
        <dbReference type="ChEBI" id="CHEBI:24646"/>
        <dbReference type="ChEBI" id="CHEBI:57540"/>
        <dbReference type="ChEBI" id="CHEBI:57945"/>
        <dbReference type="ChEBI" id="CHEBI:132124"/>
    </reaction>
</comment>
<dbReference type="Proteomes" id="UP000641803">
    <property type="component" value="Unassembled WGS sequence"/>
</dbReference>
<evidence type="ECO:0000256" key="1">
    <source>
        <dbReference type="RuleBase" id="RU004429"/>
    </source>
</evidence>
<gene>
    <name evidence="3" type="ORF">H9652_14970</name>
</gene>
<keyword evidence="1" id="KW-0874">Quinone</keyword>
<reference evidence="3 4" key="1">
    <citation type="submission" date="2020-08" db="EMBL/GenBank/DDBJ databases">
        <title>A Genomic Blueprint of the Chicken Gut Microbiome.</title>
        <authorList>
            <person name="Gilroy R."/>
            <person name="Ravi A."/>
            <person name="Getino M."/>
            <person name="Pursley I."/>
            <person name="Horton D.L."/>
            <person name="Alikhan N.-F."/>
            <person name="Baker D."/>
            <person name="Gharbi K."/>
            <person name="Hall N."/>
            <person name="Watson M."/>
            <person name="Adriaenssens E.M."/>
            <person name="Foster-Nyarko E."/>
            <person name="Jarju S."/>
            <person name="Secka A."/>
            <person name="Antonio M."/>
            <person name="Oren A."/>
            <person name="Chaudhuri R."/>
            <person name="La Ragione R.M."/>
            <person name="Hildebrand F."/>
            <person name="Pallen M.J."/>
        </authorList>
    </citation>
    <scope>NUCLEOTIDE SEQUENCE [LARGE SCALE GENOMIC DNA]</scope>
    <source>
        <strain evidence="3 4">Sa4CUA1</strain>
    </source>
</reference>
<keyword evidence="4" id="KW-1185">Reference proteome</keyword>
<dbReference type="PANTHER" id="PTHR33269">
    <property type="entry name" value="NADH-UBIQUINONE OXIDOREDUCTASE CHAIN 6"/>
    <property type="match status" value="1"/>
</dbReference>
<dbReference type="Gene3D" id="1.20.120.1200">
    <property type="entry name" value="NADH-ubiquinone/plastoquinone oxidoreductase chain 6, subunit NuoJ"/>
    <property type="match status" value="1"/>
</dbReference>
<dbReference type="GO" id="GO:0016491">
    <property type="term" value="F:oxidoreductase activity"/>
    <property type="evidence" value="ECO:0007669"/>
    <property type="project" value="UniProtKB-KW"/>
</dbReference>
<comment type="similarity">
    <text evidence="1">Belongs to the complex I subunit 6 family.</text>
</comment>
<dbReference type="PANTHER" id="PTHR33269:SF19">
    <property type="entry name" value="NADH-QUINONE OXIDOREDUCTASE SUBUNIT J"/>
    <property type="match status" value="1"/>
</dbReference>
<keyword evidence="1" id="KW-0812">Transmembrane</keyword>
<feature type="compositionally biased region" description="Low complexity" evidence="2">
    <location>
        <begin position="281"/>
        <end position="316"/>
    </location>
</feature>
<keyword evidence="3" id="KW-0560">Oxidoreductase</keyword>
<dbReference type="EMBL" id="JACSQQ010000028">
    <property type="protein sequence ID" value="MBD7951704.1"/>
    <property type="molecule type" value="Genomic_DNA"/>
</dbReference>
<dbReference type="NCBIfam" id="NF005165">
    <property type="entry name" value="PRK06638.1-5"/>
    <property type="match status" value="1"/>
</dbReference>
<feature type="transmembrane region" description="Helical" evidence="1">
    <location>
        <begin position="6"/>
        <end position="27"/>
    </location>
</feature>
<keyword evidence="1" id="KW-1003">Cell membrane</keyword>
<protein>
    <recommendedName>
        <fullName evidence="1">NADH-quinone oxidoreductase subunit J</fullName>
        <ecNumber evidence="1">7.1.1.-</ecNumber>
    </recommendedName>
</protein>
<accession>A0ABR8RVA4</accession>
<feature type="transmembrane region" description="Helical" evidence="1">
    <location>
        <begin position="63"/>
        <end position="85"/>
    </location>
</feature>
<feature type="transmembrane region" description="Helical" evidence="1">
    <location>
        <begin position="145"/>
        <end position="166"/>
    </location>
</feature>
<feature type="transmembrane region" description="Helical" evidence="1">
    <location>
        <begin position="97"/>
        <end position="119"/>
    </location>
</feature>
<name>A0ABR8RVA4_9CELL</name>
<comment type="subcellular location">
    <subcellularLocation>
        <location evidence="1">Cell membrane</location>
        <topology evidence="1">Multi-pass membrane protein</topology>
    </subcellularLocation>
</comment>
<comment type="caution">
    <text evidence="3">The sequence shown here is derived from an EMBL/GenBank/DDBJ whole genome shotgun (WGS) entry which is preliminary data.</text>
</comment>
<proteinExistence type="inferred from homology"/>
<dbReference type="InterPro" id="IPR042106">
    <property type="entry name" value="Nuo/plastoQ_OxRdtase_6_NuoJ"/>
</dbReference>
<evidence type="ECO:0000313" key="3">
    <source>
        <dbReference type="EMBL" id="MBD7951704.1"/>
    </source>
</evidence>
<feature type="region of interest" description="Disordered" evidence="2">
    <location>
        <begin position="260"/>
        <end position="322"/>
    </location>
</feature>
<dbReference type="EC" id="7.1.1.-" evidence="1"/>
<evidence type="ECO:0000313" key="4">
    <source>
        <dbReference type="Proteomes" id="UP000641803"/>
    </source>
</evidence>
<evidence type="ECO:0000256" key="2">
    <source>
        <dbReference type="SAM" id="MobiDB-lite"/>
    </source>
</evidence>
<keyword evidence="1" id="KW-0472">Membrane</keyword>
<sequence>MTVSGGEVVLFWVLAPLMVLAALGLLFARKAVHAAICVVFVMISLAILYIAQEAAFLGVVQIVVYTGAVMMLFLFVLMLVGVDASDSLVETIRGQRVIGVLLGLGLGSILVGVIAQATFPPSVGLTAANAESNPVALARILFADYVFALEVVGILLVTAAIAALVLTHRRRLVPRVGQRQISDAKVAALAEGGLLTPLPAPGVYAQNNAMDTPALDPQGRPIEHSVSRILRIRGQERSAGHILARERAVLVEHEPELTARRFPELTAPTDEEAAADLSGEAPVPAAVPGAFPTDTTSGATGPTTDPATGPTTGPTTEHGKES</sequence>
<dbReference type="Pfam" id="PF00499">
    <property type="entry name" value="Oxidored_q3"/>
    <property type="match status" value="1"/>
</dbReference>
<dbReference type="RefSeq" id="WP_191796955.1">
    <property type="nucleotide sequence ID" value="NZ_JACSQQ010000028.1"/>
</dbReference>
<keyword evidence="1" id="KW-0520">NAD</keyword>
<organism evidence="3 4">
    <name type="scientific">Oerskovia rustica</name>
    <dbReference type="NCBI Taxonomy" id="2762237"/>
    <lineage>
        <taxon>Bacteria</taxon>
        <taxon>Bacillati</taxon>
        <taxon>Actinomycetota</taxon>
        <taxon>Actinomycetes</taxon>
        <taxon>Micrococcales</taxon>
        <taxon>Cellulomonadaceae</taxon>
        <taxon>Oerskovia</taxon>
    </lineage>
</organism>
<dbReference type="InterPro" id="IPR001457">
    <property type="entry name" value="NADH_UbQ/plastoQ_OxRdtase_su6"/>
</dbReference>